<feature type="domain" description="Phage head morphogenesis" evidence="1">
    <location>
        <begin position="160"/>
        <end position="262"/>
    </location>
</feature>
<dbReference type="Pfam" id="PF04233">
    <property type="entry name" value="Phage_Mu_F"/>
    <property type="match status" value="1"/>
</dbReference>
<dbReference type="InterPro" id="IPR006528">
    <property type="entry name" value="Phage_head_morphogenesis_dom"/>
</dbReference>
<gene>
    <name evidence="2" type="ORF">ACFP1L_11975</name>
</gene>
<organism evidence="2 3">
    <name type="scientific">Lactiplantibacillus nangangensis</name>
    <dbReference type="NCBI Taxonomy" id="2559917"/>
    <lineage>
        <taxon>Bacteria</taxon>
        <taxon>Bacillati</taxon>
        <taxon>Bacillota</taxon>
        <taxon>Bacilli</taxon>
        <taxon>Lactobacillales</taxon>
        <taxon>Lactobacillaceae</taxon>
        <taxon>Lactiplantibacillus</taxon>
    </lineage>
</organism>
<reference evidence="3" key="1">
    <citation type="journal article" date="2019" name="Int. J. Syst. Evol. Microbiol.">
        <title>The Global Catalogue of Microorganisms (GCM) 10K type strain sequencing project: providing services to taxonomists for standard genome sequencing and annotation.</title>
        <authorList>
            <consortium name="The Broad Institute Genomics Platform"/>
            <consortium name="The Broad Institute Genome Sequencing Center for Infectious Disease"/>
            <person name="Wu L."/>
            <person name="Ma J."/>
        </authorList>
    </citation>
    <scope>NUCLEOTIDE SEQUENCE [LARGE SCALE GENOMIC DNA]</scope>
    <source>
        <strain evidence="3">CCM 8930</strain>
    </source>
</reference>
<evidence type="ECO:0000313" key="3">
    <source>
        <dbReference type="Proteomes" id="UP001596171"/>
    </source>
</evidence>
<name>A0ABW1SMV2_9LACO</name>
<proteinExistence type="predicted"/>
<dbReference type="NCBIfam" id="TIGR01641">
    <property type="entry name" value="phageSPP1_gp7"/>
    <property type="match status" value="1"/>
</dbReference>
<protein>
    <submittedName>
        <fullName evidence="2">Minor capsid protein</fullName>
    </submittedName>
</protein>
<dbReference type="EMBL" id="JBHSSE010000024">
    <property type="protein sequence ID" value="MFC6202581.1"/>
    <property type="molecule type" value="Genomic_DNA"/>
</dbReference>
<accession>A0ABW1SMV2</accession>
<evidence type="ECO:0000259" key="1">
    <source>
        <dbReference type="Pfam" id="PF04233"/>
    </source>
</evidence>
<keyword evidence="3" id="KW-1185">Reference proteome</keyword>
<dbReference type="RefSeq" id="WP_171002346.1">
    <property type="nucleotide sequence ID" value="NZ_BJDI01000010.1"/>
</dbReference>
<dbReference type="Proteomes" id="UP001596171">
    <property type="component" value="Unassembled WGS sequence"/>
</dbReference>
<sequence length="273" mass="30609">MPKTRFPIPIEKSYARDIQKGVTLIESVTLLMLENEIKPTFDRGIHDALMGDDVIDWIESLMVKLKQLIIGSFTDGDAKDMVTRYMRAIDSSNRNNVTSQVVAHSKSATLTATATVPENQPVELAVNPLAGEAQLQDYIKGKITENVSYIKGIRDDYATKVEQAIYRGVTEGQSYSEIGKTIQHQAHMSRDRASFIARDQSGSIYGQLTKRRHQAAGINNFQWETMEDERVRPGHAARQGAIYSYETADLLPGEDFNCRCTADPIFDDEETDD</sequence>
<evidence type="ECO:0000313" key="2">
    <source>
        <dbReference type="EMBL" id="MFC6202581.1"/>
    </source>
</evidence>
<comment type="caution">
    <text evidence="2">The sequence shown here is derived from an EMBL/GenBank/DDBJ whole genome shotgun (WGS) entry which is preliminary data.</text>
</comment>